<dbReference type="Proteomes" id="UP001391051">
    <property type="component" value="Unassembled WGS sequence"/>
</dbReference>
<proteinExistence type="predicted"/>
<dbReference type="PANTHER" id="PTHR24359">
    <property type="entry name" value="SERINE/THREONINE-PROTEIN KINASE SBK1"/>
    <property type="match status" value="1"/>
</dbReference>
<dbReference type="PANTHER" id="PTHR24359:SF1">
    <property type="entry name" value="INHIBITOR OF NUCLEAR FACTOR KAPPA-B KINASE EPSILON SUBUNIT HOMOLOG 1-RELATED"/>
    <property type="match status" value="1"/>
</dbReference>
<feature type="region of interest" description="Disordered" evidence="1">
    <location>
        <begin position="515"/>
        <end position="597"/>
    </location>
</feature>
<dbReference type="GeneID" id="92075499"/>
<dbReference type="PROSITE" id="PS50011">
    <property type="entry name" value="PROTEIN_KINASE_DOM"/>
    <property type="match status" value="1"/>
</dbReference>
<accession>A0ABR1QJT3</accession>
<organism evidence="3 4">
    <name type="scientific">Apiospora aurea</name>
    <dbReference type="NCBI Taxonomy" id="335848"/>
    <lineage>
        <taxon>Eukaryota</taxon>
        <taxon>Fungi</taxon>
        <taxon>Dikarya</taxon>
        <taxon>Ascomycota</taxon>
        <taxon>Pezizomycotina</taxon>
        <taxon>Sordariomycetes</taxon>
        <taxon>Xylariomycetidae</taxon>
        <taxon>Amphisphaeriales</taxon>
        <taxon>Apiosporaceae</taxon>
        <taxon>Apiospora</taxon>
    </lineage>
</organism>
<name>A0ABR1QJT3_9PEZI</name>
<keyword evidence="4" id="KW-1185">Reference proteome</keyword>
<feature type="region of interest" description="Disordered" evidence="1">
    <location>
        <begin position="662"/>
        <end position="683"/>
    </location>
</feature>
<gene>
    <name evidence="3" type="ORF">PG986_006215</name>
</gene>
<feature type="domain" description="Protein kinase" evidence="2">
    <location>
        <begin position="157"/>
        <end position="483"/>
    </location>
</feature>
<evidence type="ECO:0000313" key="4">
    <source>
        <dbReference type="Proteomes" id="UP001391051"/>
    </source>
</evidence>
<dbReference type="RefSeq" id="XP_066702299.1">
    <property type="nucleotide sequence ID" value="XM_066842437.1"/>
</dbReference>
<dbReference type="EMBL" id="JAQQWE010000004">
    <property type="protein sequence ID" value="KAK7956993.1"/>
    <property type="molecule type" value="Genomic_DNA"/>
</dbReference>
<dbReference type="InterPro" id="IPR011009">
    <property type="entry name" value="Kinase-like_dom_sf"/>
</dbReference>
<dbReference type="SMART" id="SM00220">
    <property type="entry name" value="S_TKc"/>
    <property type="match status" value="1"/>
</dbReference>
<dbReference type="InterPro" id="IPR000719">
    <property type="entry name" value="Prot_kinase_dom"/>
</dbReference>
<dbReference type="CDD" id="cd00180">
    <property type="entry name" value="PKc"/>
    <property type="match status" value="1"/>
</dbReference>
<feature type="compositionally biased region" description="Polar residues" evidence="1">
    <location>
        <begin position="583"/>
        <end position="597"/>
    </location>
</feature>
<evidence type="ECO:0000259" key="2">
    <source>
        <dbReference type="PROSITE" id="PS50011"/>
    </source>
</evidence>
<evidence type="ECO:0000313" key="3">
    <source>
        <dbReference type="EMBL" id="KAK7956993.1"/>
    </source>
</evidence>
<dbReference type="Pfam" id="PF00069">
    <property type="entry name" value="Pkinase"/>
    <property type="match status" value="1"/>
</dbReference>
<feature type="compositionally biased region" description="Polar residues" evidence="1">
    <location>
        <begin position="530"/>
        <end position="548"/>
    </location>
</feature>
<dbReference type="Gene3D" id="1.10.510.10">
    <property type="entry name" value="Transferase(Phosphotransferase) domain 1"/>
    <property type="match status" value="1"/>
</dbReference>
<dbReference type="SUPFAM" id="SSF56112">
    <property type="entry name" value="Protein kinase-like (PK-like)"/>
    <property type="match status" value="1"/>
</dbReference>
<feature type="compositionally biased region" description="Polar residues" evidence="1">
    <location>
        <begin position="554"/>
        <end position="573"/>
    </location>
</feature>
<evidence type="ECO:0000256" key="1">
    <source>
        <dbReference type="SAM" id="MobiDB-lite"/>
    </source>
</evidence>
<reference evidence="3 4" key="1">
    <citation type="submission" date="2023-01" db="EMBL/GenBank/DDBJ databases">
        <title>Analysis of 21 Apiospora genomes using comparative genomics revels a genus with tremendous synthesis potential of carbohydrate active enzymes and secondary metabolites.</title>
        <authorList>
            <person name="Sorensen T."/>
        </authorList>
    </citation>
    <scope>NUCLEOTIDE SEQUENCE [LARGE SCALE GENOMIC DNA]</scope>
    <source>
        <strain evidence="3 4">CBS 24483</strain>
    </source>
</reference>
<comment type="caution">
    <text evidence="3">The sequence shown here is derived from an EMBL/GenBank/DDBJ whole genome shotgun (WGS) entry which is preliminary data.</text>
</comment>
<protein>
    <recommendedName>
        <fullName evidence="2">Protein kinase domain-containing protein</fullName>
    </recommendedName>
</protein>
<sequence length="952" mass="108849">MNPTRGKPGPGLKPDNPFPIYVAKNGAIGRNGNGTKQPYISSSALRNYWDLAVLHACVQSVHQHIVDTERIQKYYFRVLSTLVVINSVEYIEYFTHNGLDDTRLPLVDQPSTLAIPSIPLHWWNTFYEAQWQFCPVEFNLEKKLPTHALNYRQIWPIKDVETLTGGQDDTVSASKVTVDHNCIQLIGQGSYCVFKEYTEKGYLSYKNEVEAYTNLMRQGSQAIIRCYDWFEQAGKYTIILEYAELGSLLDYWDSTHEPTSPNDIDTLWTSFFELLKGLAVIHNNLPRTRELEGIKMFGMHSDIKPGNILVSKKAGSSSPYDVYFKIADFGLSHTRPVIPGSPDPIEIDSGGSRMYNPPETTRRAEWADSFDFQVGQHLDIWGMGCVFSEMASWVVGGQPERRRYCLLRKEKTPKDLEDAGYSACFHDGEAPLPLVKEYHDTILRPSYRIGDSKSFQVGQMVFKHMLLQDPLSRLNARQLHTRAEKLDDEYQSLEVAQETNLSKPDSHAYASLSINANHSRGSSREIRDQYSFSPPQSSPLADSGTPLTPVSDRSYYQGQISYNSPPPQQSSALDSIYSPPGPTQNYTTPTKMPQRQSSQRLMYGMEPQYPEPYFHNTSGPKYQPHEKINTVSSRPVYGQHGFDISRGNPTTDYHSSTVTVQRHGTNSTRPEQQAIGSHPNQRTDGFRAAKLNHQKTELQEKIDYTTILKWYSERRNIFSSVFGSSKLDSMNAAWHRRLESAKSQLGRRELVFIIDDSEAMREHWERVVSLFKALYFLVEPLDDDGVDVYFTSEPNKKFNKRSWETKDKYFERIEKRILRSELCPMENCLSERFREVSQAIDRDGKLARRTSLFVLSNGHWAQNDADKACGVAILIRNMVEKLERSTMDRLQLSLQFVRFNTDNVGTPRLAYLDDDIKDEFQLAYDIVDQKYFEADVCSILMGPLDRAADGTH</sequence>